<feature type="compositionally biased region" description="Polar residues" evidence="1">
    <location>
        <begin position="1"/>
        <end position="12"/>
    </location>
</feature>
<name>A0AAV6UZ53_9ARAC</name>
<gene>
    <name evidence="2" type="ORF">JTE90_008475</name>
</gene>
<evidence type="ECO:0000256" key="1">
    <source>
        <dbReference type="SAM" id="MobiDB-lite"/>
    </source>
</evidence>
<dbReference type="Proteomes" id="UP000827092">
    <property type="component" value="Unassembled WGS sequence"/>
</dbReference>
<proteinExistence type="predicted"/>
<reference evidence="2 3" key="1">
    <citation type="journal article" date="2022" name="Nat. Ecol. Evol.">
        <title>A masculinizing supergene underlies an exaggerated male reproductive morph in a spider.</title>
        <authorList>
            <person name="Hendrickx F."/>
            <person name="De Corte Z."/>
            <person name="Sonet G."/>
            <person name="Van Belleghem S.M."/>
            <person name="Kostlbacher S."/>
            <person name="Vangestel C."/>
        </authorList>
    </citation>
    <scope>NUCLEOTIDE SEQUENCE [LARGE SCALE GENOMIC DNA]</scope>
    <source>
        <strain evidence="2">W744_W776</strain>
    </source>
</reference>
<feature type="region of interest" description="Disordered" evidence="1">
    <location>
        <begin position="1"/>
        <end position="24"/>
    </location>
</feature>
<protein>
    <submittedName>
        <fullName evidence="2">Uncharacterized protein</fullName>
    </submittedName>
</protein>
<keyword evidence="3" id="KW-1185">Reference proteome</keyword>
<feature type="compositionally biased region" description="Basic and acidic residues" evidence="1">
    <location>
        <begin position="13"/>
        <end position="24"/>
    </location>
</feature>
<dbReference type="EMBL" id="JAFNEN010000213">
    <property type="protein sequence ID" value="KAG8189514.1"/>
    <property type="molecule type" value="Genomic_DNA"/>
</dbReference>
<dbReference type="AlphaFoldDB" id="A0AAV6UZ53"/>
<sequence length="140" mass="15689">MIITERNLSSNTEPHKNYTDKREKPPWIKNILKRGRGIQKKNNRRHPPLHPALLSFPCDASGGDVTLAPAGCFCLSSRLLASIKEALICTRKEGLRSRKMPVSPCLAPLLGGKTLSPLKSGFQFTLSRTDEMDWNYSLTR</sequence>
<comment type="caution">
    <text evidence="2">The sequence shown here is derived from an EMBL/GenBank/DDBJ whole genome shotgun (WGS) entry which is preliminary data.</text>
</comment>
<organism evidence="2 3">
    <name type="scientific">Oedothorax gibbosus</name>
    <dbReference type="NCBI Taxonomy" id="931172"/>
    <lineage>
        <taxon>Eukaryota</taxon>
        <taxon>Metazoa</taxon>
        <taxon>Ecdysozoa</taxon>
        <taxon>Arthropoda</taxon>
        <taxon>Chelicerata</taxon>
        <taxon>Arachnida</taxon>
        <taxon>Araneae</taxon>
        <taxon>Araneomorphae</taxon>
        <taxon>Entelegynae</taxon>
        <taxon>Araneoidea</taxon>
        <taxon>Linyphiidae</taxon>
        <taxon>Erigoninae</taxon>
        <taxon>Oedothorax</taxon>
    </lineage>
</organism>
<evidence type="ECO:0000313" key="2">
    <source>
        <dbReference type="EMBL" id="KAG8189514.1"/>
    </source>
</evidence>
<evidence type="ECO:0000313" key="3">
    <source>
        <dbReference type="Proteomes" id="UP000827092"/>
    </source>
</evidence>
<accession>A0AAV6UZ53</accession>